<keyword evidence="4" id="KW-1015">Disulfide bond</keyword>
<protein>
    <recommendedName>
        <fullName evidence="7">Thioredoxin domain-containing protein</fullName>
    </recommendedName>
</protein>
<dbReference type="InterPro" id="IPR036249">
    <property type="entry name" value="Thioredoxin-like_sf"/>
</dbReference>
<comment type="similarity">
    <text evidence="1">Belongs to the thioredoxin family. DsbA subfamily.</text>
</comment>
<accession>A0A1F7W5Y9</accession>
<evidence type="ECO:0000256" key="1">
    <source>
        <dbReference type="ARBA" id="ARBA00005791"/>
    </source>
</evidence>
<dbReference type="Gene3D" id="3.40.30.10">
    <property type="entry name" value="Glutaredoxin"/>
    <property type="match status" value="1"/>
</dbReference>
<keyword evidence="5" id="KW-0676">Redox-active center</keyword>
<organism evidence="8 9">
    <name type="scientific">Candidatus Uhrbacteria bacterium RIFOXYB2_FULL_45_11</name>
    <dbReference type="NCBI Taxonomy" id="1802421"/>
    <lineage>
        <taxon>Bacteria</taxon>
        <taxon>Candidatus Uhriibacteriota</taxon>
    </lineage>
</organism>
<dbReference type="PROSITE" id="PS51352">
    <property type="entry name" value="THIOREDOXIN_2"/>
    <property type="match status" value="1"/>
</dbReference>
<keyword evidence="6" id="KW-1133">Transmembrane helix</keyword>
<evidence type="ECO:0000256" key="2">
    <source>
        <dbReference type="ARBA" id="ARBA00022729"/>
    </source>
</evidence>
<evidence type="ECO:0000256" key="4">
    <source>
        <dbReference type="ARBA" id="ARBA00023157"/>
    </source>
</evidence>
<evidence type="ECO:0000256" key="3">
    <source>
        <dbReference type="ARBA" id="ARBA00023002"/>
    </source>
</evidence>
<dbReference type="STRING" id="1802421.A2318_01325"/>
<evidence type="ECO:0000256" key="6">
    <source>
        <dbReference type="SAM" id="Phobius"/>
    </source>
</evidence>
<dbReference type="InterPro" id="IPR013766">
    <property type="entry name" value="Thioredoxin_domain"/>
</dbReference>
<keyword evidence="3" id="KW-0560">Oxidoreductase</keyword>
<evidence type="ECO:0000313" key="9">
    <source>
        <dbReference type="Proteomes" id="UP000177331"/>
    </source>
</evidence>
<evidence type="ECO:0000259" key="7">
    <source>
        <dbReference type="PROSITE" id="PS51352"/>
    </source>
</evidence>
<dbReference type="SUPFAM" id="SSF52833">
    <property type="entry name" value="Thioredoxin-like"/>
    <property type="match status" value="1"/>
</dbReference>
<dbReference type="EMBL" id="MGFD01000030">
    <property type="protein sequence ID" value="OGL98233.1"/>
    <property type="molecule type" value="Genomic_DNA"/>
</dbReference>
<evidence type="ECO:0000256" key="5">
    <source>
        <dbReference type="ARBA" id="ARBA00023284"/>
    </source>
</evidence>
<feature type="transmembrane region" description="Helical" evidence="6">
    <location>
        <begin position="6"/>
        <end position="24"/>
    </location>
</feature>
<keyword evidence="6" id="KW-0812">Transmembrane</keyword>
<keyword evidence="6" id="KW-0472">Membrane</keyword>
<dbReference type="PANTHER" id="PTHR13887:SF14">
    <property type="entry name" value="DISULFIDE BOND FORMATION PROTEIN D"/>
    <property type="match status" value="1"/>
</dbReference>
<sequence length="218" mass="23936">MRDRLLAYLVIGFLTVMVFVFFFIRTQPIPLPKPKITNTNSATLKTPSVTFVDPIRGAPKAKVTLVVYSDFECAACKQLNPIIDVALMTFPNDVRFVWKDMPNDSAHPNATSASVAAHCAARQGKFWEYASALFDRQTYLSETQFTQIGTELGLNETTFSKCLSSKDTLPIVQKNLQEALNLGILATPTLFINSTSIVGVPSANDLTKAIADELAAQK</sequence>
<dbReference type="PANTHER" id="PTHR13887">
    <property type="entry name" value="GLUTATHIONE S-TRANSFERASE KAPPA"/>
    <property type="match status" value="1"/>
</dbReference>
<feature type="domain" description="Thioredoxin" evidence="7">
    <location>
        <begin position="27"/>
        <end position="216"/>
    </location>
</feature>
<comment type="caution">
    <text evidence="8">The sequence shown here is derived from an EMBL/GenBank/DDBJ whole genome shotgun (WGS) entry which is preliminary data.</text>
</comment>
<keyword evidence="2" id="KW-0732">Signal</keyword>
<proteinExistence type="inferred from homology"/>
<dbReference type="GO" id="GO:0016491">
    <property type="term" value="F:oxidoreductase activity"/>
    <property type="evidence" value="ECO:0007669"/>
    <property type="project" value="UniProtKB-KW"/>
</dbReference>
<dbReference type="Proteomes" id="UP000177331">
    <property type="component" value="Unassembled WGS sequence"/>
</dbReference>
<evidence type="ECO:0000313" key="8">
    <source>
        <dbReference type="EMBL" id="OGL98233.1"/>
    </source>
</evidence>
<gene>
    <name evidence="8" type="ORF">A2318_01325</name>
</gene>
<dbReference type="Pfam" id="PF13462">
    <property type="entry name" value="Thioredoxin_4"/>
    <property type="match status" value="1"/>
</dbReference>
<name>A0A1F7W5Y9_9BACT</name>
<reference evidence="8 9" key="1">
    <citation type="journal article" date="2016" name="Nat. Commun.">
        <title>Thousands of microbial genomes shed light on interconnected biogeochemical processes in an aquifer system.</title>
        <authorList>
            <person name="Anantharaman K."/>
            <person name="Brown C.T."/>
            <person name="Hug L.A."/>
            <person name="Sharon I."/>
            <person name="Castelle C.J."/>
            <person name="Probst A.J."/>
            <person name="Thomas B.C."/>
            <person name="Singh A."/>
            <person name="Wilkins M.J."/>
            <person name="Karaoz U."/>
            <person name="Brodie E.L."/>
            <person name="Williams K.H."/>
            <person name="Hubbard S.S."/>
            <person name="Banfield J.F."/>
        </authorList>
    </citation>
    <scope>NUCLEOTIDE SEQUENCE [LARGE SCALE GENOMIC DNA]</scope>
</reference>
<dbReference type="InterPro" id="IPR012336">
    <property type="entry name" value="Thioredoxin-like_fold"/>
</dbReference>
<dbReference type="AlphaFoldDB" id="A0A1F7W5Y9"/>